<keyword evidence="3" id="KW-1185">Reference proteome</keyword>
<feature type="domain" description="Transposase IS116/IS110/IS902 C-terminal" evidence="1">
    <location>
        <begin position="240"/>
        <end position="316"/>
    </location>
</feature>
<gene>
    <name evidence="2" type="ORF">J5V48_09055</name>
</gene>
<dbReference type="InterPro" id="IPR003346">
    <property type="entry name" value="Transposase_20"/>
</dbReference>
<name>A0ABS7DIV8_9GAMM</name>
<evidence type="ECO:0000313" key="2">
    <source>
        <dbReference type="EMBL" id="MBW7571041.1"/>
    </source>
</evidence>
<dbReference type="PANTHER" id="PTHR33055:SF15">
    <property type="entry name" value="TRANSPOSASE-RELATED"/>
    <property type="match status" value="1"/>
</dbReference>
<dbReference type="RefSeq" id="WP_219938265.1">
    <property type="nucleotide sequence ID" value="NZ_JAGFNY010000045.1"/>
</dbReference>
<protein>
    <submittedName>
        <fullName evidence="2">Transposase</fullName>
    </submittedName>
</protein>
<evidence type="ECO:0000313" key="3">
    <source>
        <dbReference type="Proteomes" id="UP000731465"/>
    </source>
</evidence>
<reference evidence="2 3" key="1">
    <citation type="submission" date="2021-03" db="EMBL/GenBank/DDBJ databases">
        <title>Succinivibrio sp. nov. isolated from feces of cow.</title>
        <authorList>
            <person name="Choi J.-Y."/>
        </authorList>
    </citation>
    <scope>NUCLEOTIDE SEQUENCE [LARGE SCALE GENOMIC DNA]</scope>
    <source>
        <strain evidence="2 3">AGMB01872</strain>
    </source>
</reference>
<dbReference type="PANTHER" id="PTHR33055">
    <property type="entry name" value="TRANSPOSASE FOR INSERTION SEQUENCE ELEMENT IS1111A"/>
    <property type="match status" value="1"/>
</dbReference>
<dbReference type="Pfam" id="PF02371">
    <property type="entry name" value="Transposase_20"/>
    <property type="match status" value="1"/>
</dbReference>
<accession>A0ABS7DIV8</accession>
<evidence type="ECO:0000259" key="1">
    <source>
        <dbReference type="Pfam" id="PF02371"/>
    </source>
</evidence>
<dbReference type="EMBL" id="JAGFNY010000045">
    <property type="protein sequence ID" value="MBW7571041.1"/>
    <property type="molecule type" value="Genomic_DNA"/>
</dbReference>
<organism evidence="2 3">
    <name type="scientific">Succinivibrio faecicola</name>
    <dbReference type="NCBI Taxonomy" id="2820300"/>
    <lineage>
        <taxon>Bacteria</taxon>
        <taxon>Pseudomonadati</taxon>
        <taxon>Pseudomonadota</taxon>
        <taxon>Gammaproteobacteria</taxon>
        <taxon>Aeromonadales</taxon>
        <taxon>Succinivibrionaceae</taxon>
        <taxon>Succinivibrio</taxon>
    </lineage>
</organism>
<sequence>MNTNSTQTSKSIYSEKYFCGIDLASKVIQVSVTKPGEGSFDKALSKDEFTKFIKANNPEDYIYGMEACGDSNYWAELINTLCNDKAFIFPANKCRSYNHGCKDDRGDARGVRDLLLTYFLSPDASTIHPCVIRDRQNREDMALLKSYGDNQSDITRNVRRLIAFLKEQDATLCYSYSMSPESTIKAATEYIKKLNKEESQNNSFLISDIQTQSAIIAMLLKRRSNILMGFLKYFESHSECQYFMAIPGVGLLLAVGTHIITQGDFTRFKNARSFAAYTGFTPAHSGTGGKNKIAHMSNNGNPVLKTLIYEGANACTILQKHKNKKDKRVKISYGRQIAIDLWKIGINLKNPDIKEIVSHYDAELAFKITEKNTSTKLCKFKSKCNKANKTFERLSSTPAVTSWCQNNLLEQHKQDSTLSPYLAEFKNKNQLIDLSNPEGPFRRQSATLVAYLVEHNEVQELEINDLERLDFGEW</sequence>
<dbReference type="Proteomes" id="UP000731465">
    <property type="component" value="Unassembled WGS sequence"/>
</dbReference>
<dbReference type="InterPro" id="IPR047650">
    <property type="entry name" value="Transpos_IS110"/>
</dbReference>
<proteinExistence type="predicted"/>
<comment type="caution">
    <text evidence="2">The sequence shown here is derived from an EMBL/GenBank/DDBJ whole genome shotgun (WGS) entry which is preliminary data.</text>
</comment>